<comment type="caution">
    <text evidence="5">The sequence shown here is derived from an EMBL/GenBank/DDBJ whole genome shotgun (WGS) entry which is preliminary data.</text>
</comment>
<dbReference type="RefSeq" id="WP_245348192.1">
    <property type="nucleotide sequence ID" value="NZ_BAAAMI010000016.1"/>
</dbReference>
<name>A0ABS4WI38_9MICC</name>
<dbReference type="Pfam" id="PF00933">
    <property type="entry name" value="Glyco_hydro_3"/>
    <property type="match status" value="1"/>
</dbReference>
<feature type="domain" description="Glycoside hydrolase family 3 N-terminal" evidence="4">
    <location>
        <begin position="64"/>
        <end position="354"/>
    </location>
</feature>
<dbReference type="InterPro" id="IPR050226">
    <property type="entry name" value="NagZ_Beta-hexosaminidase"/>
</dbReference>
<evidence type="ECO:0000313" key="5">
    <source>
        <dbReference type="EMBL" id="MBP2375865.1"/>
    </source>
</evidence>
<evidence type="ECO:0000313" key="6">
    <source>
        <dbReference type="Proteomes" id="UP000766570"/>
    </source>
</evidence>
<comment type="similarity">
    <text evidence="1">Belongs to the glycosyl hydrolase 3 family.</text>
</comment>
<dbReference type="PANTHER" id="PTHR30480:SF16">
    <property type="entry name" value="GLYCOSIDE HYDROLASE FAMILY 3 DOMAIN PROTEIN"/>
    <property type="match status" value="1"/>
</dbReference>
<dbReference type="InterPro" id="IPR001764">
    <property type="entry name" value="Glyco_hydro_3_N"/>
</dbReference>
<gene>
    <name evidence="5" type="ORF">JOF46_003777</name>
</gene>
<sequence>MSSDTPAPVRLPEGFIATTPPTMAKAKVPARPGEARLRTLAAATLMPGFTGTRMPDWIADALASGVGSVCIYGTNLSSPAQLATLMAQLRAASPTVLLALDEEGGDVTRLHYLTGSNQPGNAVLGRIDDVATTEASAAAIAAELVALGFNLNLAPDADVNSTASNPVIGVRSFGADAALVARHTAAFTSGLQRAGVAACAKHFPGHGDTATDSHLALPTIEVNEHTLRTRELVPFAAAIAAGTASIMTSHIMVPVLDAEHPATFSRAILQDLLRGELGFTGAVITDALDMAGACAITGIEAAAVRALAAGADLLCLGSRTSAERYAGILGAIVDAVYAGDLQAARLKDAAGRVAVLAAGYRPRAAASPVPAAGTAGAVPDAVAITAAFDIGPAARAWLADRSVPLLIQVDSEANMAVGHVPWGPASAGAAGTLKHADPSAKIALVGRGLDDDHRIWQIADELRADGRTLITVECGWPRGGADLVTFGASRTVSRALVELLAPGPAGMPGHDRDTL</sequence>
<accession>A0ABS4WI38</accession>
<dbReference type="SUPFAM" id="SSF51445">
    <property type="entry name" value="(Trans)glycosidases"/>
    <property type="match status" value="1"/>
</dbReference>
<organism evidence="5 6">
    <name type="scientific">Paeniglutamicibacter psychrophenolicus</name>
    <dbReference type="NCBI Taxonomy" id="257454"/>
    <lineage>
        <taxon>Bacteria</taxon>
        <taxon>Bacillati</taxon>
        <taxon>Actinomycetota</taxon>
        <taxon>Actinomycetes</taxon>
        <taxon>Micrococcales</taxon>
        <taxon>Micrococcaceae</taxon>
        <taxon>Paeniglutamicibacter</taxon>
    </lineage>
</organism>
<keyword evidence="6" id="KW-1185">Reference proteome</keyword>
<evidence type="ECO:0000259" key="4">
    <source>
        <dbReference type="Pfam" id="PF00933"/>
    </source>
</evidence>
<dbReference type="PANTHER" id="PTHR30480">
    <property type="entry name" value="BETA-HEXOSAMINIDASE-RELATED"/>
    <property type="match status" value="1"/>
</dbReference>
<evidence type="ECO:0000256" key="1">
    <source>
        <dbReference type="ARBA" id="ARBA00005336"/>
    </source>
</evidence>
<proteinExistence type="inferred from homology"/>
<dbReference type="Proteomes" id="UP000766570">
    <property type="component" value="Unassembled WGS sequence"/>
</dbReference>
<dbReference type="EMBL" id="JAGIOE010000001">
    <property type="protein sequence ID" value="MBP2375865.1"/>
    <property type="molecule type" value="Genomic_DNA"/>
</dbReference>
<dbReference type="EC" id="3.2.1.52" evidence="5"/>
<dbReference type="Gene3D" id="3.20.20.300">
    <property type="entry name" value="Glycoside hydrolase, family 3, N-terminal domain"/>
    <property type="match status" value="1"/>
</dbReference>
<reference evidence="5 6" key="1">
    <citation type="submission" date="2021-03" db="EMBL/GenBank/DDBJ databases">
        <title>Sequencing the genomes of 1000 actinobacteria strains.</title>
        <authorList>
            <person name="Klenk H.-P."/>
        </authorList>
    </citation>
    <scope>NUCLEOTIDE SEQUENCE [LARGE SCALE GENOMIC DNA]</scope>
    <source>
        <strain evidence="5 6">DSM 15454</strain>
    </source>
</reference>
<keyword evidence="3 5" id="KW-0326">Glycosidase</keyword>
<evidence type="ECO:0000256" key="3">
    <source>
        <dbReference type="ARBA" id="ARBA00023295"/>
    </source>
</evidence>
<dbReference type="InterPro" id="IPR017853">
    <property type="entry name" value="GH"/>
</dbReference>
<dbReference type="GO" id="GO:0004563">
    <property type="term" value="F:beta-N-acetylhexosaminidase activity"/>
    <property type="evidence" value="ECO:0007669"/>
    <property type="project" value="UniProtKB-EC"/>
</dbReference>
<evidence type="ECO:0000256" key="2">
    <source>
        <dbReference type="ARBA" id="ARBA00022801"/>
    </source>
</evidence>
<protein>
    <submittedName>
        <fullName evidence="5">Beta-N-acetylhexosaminidase</fullName>
        <ecNumber evidence="5">3.2.1.52</ecNumber>
    </submittedName>
</protein>
<keyword evidence="2 5" id="KW-0378">Hydrolase</keyword>
<dbReference type="InterPro" id="IPR036962">
    <property type="entry name" value="Glyco_hydro_3_N_sf"/>
</dbReference>